<organism evidence="9 10">
    <name type="scientific">Bagarius yarrelli</name>
    <name type="common">Goonch</name>
    <name type="synonym">Bagrus yarrelli</name>
    <dbReference type="NCBI Taxonomy" id="175774"/>
    <lineage>
        <taxon>Eukaryota</taxon>
        <taxon>Metazoa</taxon>
        <taxon>Chordata</taxon>
        <taxon>Craniata</taxon>
        <taxon>Vertebrata</taxon>
        <taxon>Euteleostomi</taxon>
        <taxon>Actinopterygii</taxon>
        <taxon>Neopterygii</taxon>
        <taxon>Teleostei</taxon>
        <taxon>Ostariophysi</taxon>
        <taxon>Siluriformes</taxon>
        <taxon>Sisoridae</taxon>
        <taxon>Sisorinae</taxon>
        <taxon>Bagarius</taxon>
    </lineage>
</organism>
<evidence type="ECO:0000313" key="10">
    <source>
        <dbReference type="Proteomes" id="UP000319801"/>
    </source>
</evidence>
<reference evidence="9 10" key="1">
    <citation type="journal article" date="2019" name="Genome Biol. Evol.">
        <title>Whole-Genome Sequencing of the Giant Devil Catfish, Bagarius yarrelli.</title>
        <authorList>
            <person name="Jiang W."/>
            <person name="Lv Y."/>
            <person name="Cheng L."/>
            <person name="Yang K."/>
            <person name="Chao B."/>
            <person name="Wang X."/>
            <person name="Li Y."/>
            <person name="Pan X."/>
            <person name="You X."/>
            <person name="Zhang Y."/>
            <person name="Yang J."/>
            <person name="Li J."/>
            <person name="Zhang X."/>
            <person name="Liu S."/>
            <person name="Sun C."/>
            <person name="Yang J."/>
            <person name="Shi Q."/>
        </authorList>
    </citation>
    <scope>NUCLEOTIDE SEQUENCE [LARGE SCALE GENOMIC DNA]</scope>
    <source>
        <strain evidence="9">JWS20170419001</strain>
        <tissue evidence="9">Muscle</tissue>
    </source>
</reference>
<feature type="region of interest" description="Disordered" evidence="5">
    <location>
        <begin position="149"/>
        <end position="184"/>
    </location>
</feature>
<evidence type="ECO:0000256" key="1">
    <source>
        <dbReference type="ARBA" id="ARBA00004370"/>
    </source>
</evidence>
<feature type="domain" description="MANSC" evidence="8">
    <location>
        <begin position="34"/>
        <end position="114"/>
    </location>
</feature>
<feature type="chain" id="PRO_5021749454" evidence="7">
    <location>
        <begin position="20"/>
        <end position="726"/>
    </location>
</feature>
<keyword evidence="3 6" id="KW-0472">Membrane</keyword>
<feature type="compositionally biased region" description="Polar residues" evidence="5">
    <location>
        <begin position="611"/>
        <end position="624"/>
    </location>
</feature>
<dbReference type="Pfam" id="PF07502">
    <property type="entry name" value="MANEC"/>
    <property type="match status" value="1"/>
</dbReference>
<keyword evidence="10" id="KW-1185">Reference proteome</keyword>
<evidence type="ECO:0000256" key="5">
    <source>
        <dbReference type="SAM" id="MobiDB-lite"/>
    </source>
</evidence>
<dbReference type="GO" id="GO:0005886">
    <property type="term" value="C:plasma membrane"/>
    <property type="evidence" value="ECO:0007669"/>
    <property type="project" value="TreeGrafter"/>
</dbReference>
<dbReference type="SMART" id="SM00765">
    <property type="entry name" value="MANEC"/>
    <property type="match status" value="1"/>
</dbReference>
<feature type="signal peptide" evidence="7">
    <location>
        <begin position="1"/>
        <end position="19"/>
    </location>
</feature>
<evidence type="ECO:0000256" key="3">
    <source>
        <dbReference type="ARBA" id="ARBA00023136"/>
    </source>
</evidence>
<evidence type="ECO:0000313" key="9">
    <source>
        <dbReference type="EMBL" id="TSK13437.1"/>
    </source>
</evidence>
<sequence>MMVTWRLVSILSLVRYTHSECSSISYYRECWIRRFPGLQVDVEESQRRGAQLLRIYRGDSGQNCSRTCCLTTNFSCNVAVFHYNTTQDRFNCFHLQCPTLQSCILQQRAHVIVYNVTKGMDPDLLIFGKPFPFNAQVLSHLASLNISDPSGTDKRQFNRPHVEPSSSPNPTISSTATKHTTGTPTSTFFIPTLSSFSDSSTQHNQDKRAGLEIQQSTTPNRPSQLISTHNVGNPSTYPTIISTTKTFPASRNSIKASLGFTNKQTSSMPQPTHTFGTTITTPNLSSQFTSSFTSSSLVRPLGTTTAFTISPTALPDFKTLTYLYRGTTLGSGQTTTSMLVPFSDTLQSGTGETATISNLLPKTPESSKRESTIIPFTTKTTPQNSVAVTTTLTVPVLNTLQSSSGKISASFFSFSTATQSITRETTTMPVSHSNIIQSTTRNTPSLTVHLSSTLQSNTENTTTKTIPLSSTLQRNTEKTTTRTVPVLSIPQTTNGKTTTHTRFAVAQQSFASASLTLVSTFTPVRMTGEYETTTTAPQPMTNSFTTTSQSYNQPINTQSSASPPMEKTITPSLPTDRDLQEYTNLANPVVSVTTTSPTTLGTFQLPVATSETNSGLHTSPTTPSILEDSQPYPNDTKGYISRNVTTDNNPQPVSDGGLTQVWHLAANTVLIALATCAALVCGCCCSVLMAASWRGRKRRKGRYQTMLKGKKGSMRLIKYVFVRESS</sequence>
<evidence type="ECO:0000256" key="6">
    <source>
        <dbReference type="SAM" id="Phobius"/>
    </source>
</evidence>
<feature type="region of interest" description="Disordered" evidence="5">
    <location>
        <begin position="611"/>
        <end position="632"/>
    </location>
</feature>
<feature type="region of interest" description="Disordered" evidence="5">
    <location>
        <begin position="197"/>
        <end position="232"/>
    </location>
</feature>
<dbReference type="GO" id="GO:0004867">
    <property type="term" value="F:serine-type endopeptidase inhibitor activity"/>
    <property type="evidence" value="ECO:0007669"/>
    <property type="project" value="TreeGrafter"/>
</dbReference>
<dbReference type="GO" id="GO:0008544">
    <property type="term" value="P:epidermis development"/>
    <property type="evidence" value="ECO:0007669"/>
    <property type="project" value="TreeGrafter"/>
</dbReference>
<keyword evidence="6" id="KW-1133">Transmembrane helix</keyword>
<dbReference type="GO" id="GO:0060429">
    <property type="term" value="P:epithelium development"/>
    <property type="evidence" value="ECO:0007669"/>
    <property type="project" value="TreeGrafter"/>
</dbReference>
<evidence type="ECO:0000259" key="8">
    <source>
        <dbReference type="PROSITE" id="PS50986"/>
    </source>
</evidence>
<dbReference type="GO" id="GO:0030198">
    <property type="term" value="P:extracellular matrix organization"/>
    <property type="evidence" value="ECO:0007669"/>
    <property type="project" value="TreeGrafter"/>
</dbReference>
<dbReference type="EMBL" id="VCAZ01000001">
    <property type="protein sequence ID" value="TSK13437.1"/>
    <property type="molecule type" value="Genomic_DNA"/>
</dbReference>
<feature type="transmembrane region" description="Helical" evidence="6">
    <location>
        <begin position="669"/>
        <end position="693"/>
    </location>
</feature>
<dbReference type="PANTHER" id="PTHR46750">
    <property type="entry name" value="KUNITZ-TYPE PROTEASE INHIBITOR 1"/>
    <property type="match status" value="1"/>
</dbReference>
<dbReference type="Proteomes" id="UP000319801">
    <property type="component" value="Unassembled WGS sequence"/>
</dbReference>
<dbReference type="PROSITE" id="PS50986">
    <property type="entry name" value="MANSC"/>
    <property type="match status" value="1"/>
</dbReference>
<evidence type="ECO:0000256" key="2">
    <source>
        <dbReference type="ARBA" id="ARBA00022729"/>
    </source>
</evidence>
<keyword evidence="2 7" id="KW-0732">Signal</keyword>
<comment type="subcellular location">
    <subcellularLocation>
        <location evidence="1">Membrane</location>
    </subcellularLocation>
</comment>
<evidence type="ECO:0000256" key="7">
    <source>
        <dbReference type="SAM" id="SignalP"/>
    </source>
</evidence>
<name>A0A556THV8_BAGYA</name>
<dbReference type="PANTHER" id="PTHR46750:SF2">
    <property type="entry name" value="MANSC DOMAIN-CONTAINING PROTEIN 4"/>
    <property type="match status" value="1"/>
</dbReference>
<evidence type="ECO:0000256" key="4">
    <source>
        <dbReference type="ARBA" id="ARBA00023180"/>
    </source>
</evidence>
<proteinExistence type="predicted"/>
<dbReference type="AlphaFoldDB" id="A0A556THV8"/>
<dbReference type="OrthoDB" id="9447308at2759"/>
<comment type="caution">
    <text evidence="9">The sequence shown here is derived from an EMBL/GenBank/DDBJ whole genome shotgun (WGS) entry which is preliminary data.</text>
</comment>
<dbReference type="InterPro" id="IPR013980">
    <property type="entry name" value="MANSC_dom"/>
</dbReference>
<keyword evidence="6" id="KW-0812">Transmembrane</keyword>
<feature type="compositionally biased region" description="Polar residues" evidence="5">
    <location>
        <begin position="213"/>
        <end position="232"/>
    </location>
</feature>
<protein>
    <submittedName>
        <fullName evidence="9">MANSC domain-containing protein 4</fullName>
    </submittedName>
</protein>
<dbReference type="InterPro" id="IPR011106">
    <property type="entry name" value="MANSC_N"/>
</dbReference>
<gene>
    <name evidence="9" type="ORF">Baya_0311</name>
</gene>
<accession>A0A556THV8</accession>
<feature type="compositionally biased region" description="Low complexity" evidence="5">
    <location>
        <begin position="164"/>
        <end position="177"/>
    </location>
</feature>
<keyword evidence="4" id="KW-0325">Glycoprotein</keyword>
<feature type="compositionally biased region" description="Basic and acidic residues" evidence="5">
    <location>
        <begin position="151"/>
        <end position="162"/>
    </location>
</feature>